<reference evidence="4 5" key="1">
    <citation type="submission" date="2020-08" db="EMBL/GenBank/DDBJ databases">
        <title>A Genomic Blueprint of the Chicken Gut Microbiome.</title>
        <authorList>
            <person name="Gilroy R."/>
            <person name="Ravi A."/>
            <person name="Getino M."/>
            <person name="Pursley I."/>
            <person name="Horton D.L."/>
            <person name="Alikhan N.-F."/>
            <person name="Baker D."/>
            <person name="Gharbi K."/>
            <person name="Hall N."/>
            <person name="Watson M."/>
            <person name="Adriaenssens E.M."/>
            <person name="Foster-Nyarko E."/>
            <person name="Jarju S."/>
            <person name="Secka A."/>
            <person name="Antonio M."/>
            <person name="Oren A."/>
            <person name="Chaudhuri R."/>
            <person name="La Ragione R.M."/>
            <person name="Hildebrand F."/>
            <person name="Pallen M.J."/>
        </authorList>
    </citation>
    <scope>NUCLEOTIDE SEQUENCE [LARGE SCALE GENOMIC DNA]</scope>
    <source>
        <strain evidence="4 5">Sa1BUA1</strain>
    </source>
</reference>
<dbReference type="GO" id="GO:0052913">
    <property type="term" value="F:16S rRNA (guanine(966)-N(2))-methyltransferase activity"/>
    <property type="evidence" value="ECO:0007669"/>
    <property type="project" value="UniProtKB-EC"/>
</dbReference>
<dbReference type="EMBL" id="JACSPO010000006">
    <property type="protein sequence ID" value="MBD8062967.1"/>
    <property type="molecule type" value="Genomic_DNA"/>
</dbReference>
<protein>
    <submittedName>
        <fullName evidence="4">16S rRNA (Guanine(966)-N(2))-methyltransferase RsmD</fullName>
        <ecNumber evidence="4">2.1.1.171</ecNumber>
    </submittedName>
</protein>
<dbReference type="PANTHER" id="PTHR43542:SF1">
    <property type="entry name" value="METHYLTRANSFERASE"/>
    <property type="match status" value="1"/>
</dbReference>
<dbReference type="Pfam" id="PF03602">
    <property type="entry name" value="Cons_hypoth95"/>
    <property type="match status" value="1"/>
</dbReference>
<evidence type="ECO:0000256" key="1">
    <source>
        <dbReference type="ARBA" id="ARBA00022603"/>
    </source>
</evidence>
<dbReference type="NCBIfam" id="TIGR00095">
    <property type="entry name" value="16S rRNA (guanine(966)-N(2))-methyltransferase RsmD"/>
    <property type="match status" value="1"/>
</dbReference>
<keyword evidence="1 4" id="KW-0489">Methyltransferase</keyword>
<dbReference type="Proteomes" id="UP000661894">
    <property type="component" value="Unassembled WGS sequence"/>
</dbReference>
<dbReference type="EC" id="2.1.1.171" evidence="4"/>
<organism evidence="4 5">
    <name type="scientific">Oceanitalea stevensii</name>
    <dbReference type="NCBI Taxonomy" id="2763072"/>
    <lineage>
        <taxon>Bacteria</taxon>
        <taxon>Bacillati</taxon>
        <taxon>Actinomycetota</taxon>
        <taxon>Actinomycetes</taxon>
        <taxon>Micrococcales</taxon>
        <taxon>Bogoriellaceae</taxon>
        <taxon>Georgenia</taxon>
    </lineage>
</organism>
<dbReference type="InterPro" id="IPR004398">
    <property type="entry name" value="RNA_MeTrfase_RsmD"/>
</dbReference>
<dbReference type="RefSeq" id="WP_251840064.1">
    <property type="nucleotide sequence ID" value="NZ_JACSPO010000006.1"/>
</dbReference>
<dbReference type="SUPFAM" id="SSF53335">
    <property type="entry name" value="S-adenosyl-L-methionine-dependent methyltransferases"/>
    <property type="match status" value="1"/>
</dbReference>
<evidence type="ECO:0000313" key="5">
    <source>
        <dbReference type="Proteomes" id="UP000661894"/>
    </source>
</evidence>
<evidence type="ECO:0000313" key="4">
    <source>
        <dbReference type="EMBL" id="MBD8062967.1"/>
    </source>
</evidence>
<dbReference type="PIRSF" id="PIRSF004553">
    <property type="entry name" value="CHP00095"/>
    <property type="match status" value="1"/>
</dbReference>
<dbReference type="InterPro" id="IPR029063">
    <property type="entry name" value="SAM-dependent_MTases_sf"/>
</dbReference>
<comment type="caution">
    <text evidence="4">The sequence shown here is derived from an EMBL/GenBank/DDBJ whole genome shotgun (WGS) entry which is preliminary data.</text>
</comment>
<feature type="region of interest" description="Disordered" evidence="3">
    <location>
        <begin position="182"/>
        <end position="202"/>
    </location>
</feature>
<dbReference type="Gene3D" id="3.40.50.150">
    <property type="entry name" value="Vaccinia Virus protein VP39"/>
    <property type="match status" value="1"/>
</dbReference>
<name>A0ABR8Z3Q8_9MICO</name>
<feature type="region of interest" description="Disordered" evidence="3">
    <location>
        <begin position="1"/>
        <end position="22"/>
    </location>
</feature>
<proteinExistence type="predicted"/>
<evidence type="ECO:0000256" key="2">
    <source>
        <dbReference type="ARBA" id="ARBA00022679"/>
    </source>
</evidence>
<dbReference type="CDD" id="cd02440">
    <property type="entry name" value="AdoMet_MTases"/>
    <property type="match status" value="1"/>
</dbReference>
<sequence length="202" mass="21178">MTRIVSGVSGGRTLTVPKGATRPTSERVREALFSRLDHLGVVDGARVLDLYAGSGALGLEAASRGAVSVTLVDSAKPAVAACRSNVAALGLRDTAVVVGGTARGYLMGAPSTAYDLVLVDPPYDVTETDLGDVLAALTAWLAPDAVVVVERSRRSPEPTWPPALERTDERRYGDTTLWFASTAPGEEPVTVTDMGERAGEQR</sequence>
<gene>
    <name evidence="4" type="primary">rsmD</name>
    <name evidence="4" type="ORF">H9624_11620</name>
</gene>
<accession>A0ABR8Z3Q8</accession>
<dbReference type="PROSITE" id="PS00092">
    <property type="entry name" value="N6_MTASE"/>
    <property type="match status" value="1"/>
</dbReference>
<dbReference type="PANTHER" id="PTHR43542">
    <property type="entry name" value="METHYLTRANSFERASE"/>
    <property type="match status" value="1"/>
</dbReference>
<dbReference type="InterPro" id="IPR002052">
    <property type="entry name" value="DNA_methylase_N6_adenine_CS"/>
</dbReference>
<evidence type="ECO:0000256" key="3">
    <source>
        <dbReference type="SAM" id="MobiDB-lite"/>
    </source>
</evidence>
<keyword evidence="2 4" id="KW-0808">Transferase</keyword>
<keyword evidence="5" id="KW-1185">Reference proteome</keyword>